<dbReference type="GO" id="GO:0004129">
    <property type="term" value="F:cytochrome-c oxidase activity"/>
    <property type="evidence" value="ECO:0007669"/>
    <property type="project" value="UniProtKB-EC"/>
</dbReference>
<evidence type="ECO:0000256" key="3">
    <source>
        <dbReference type="ARBA" id="ARBA00006870"/>
    </source>
</evidence>
<dbReference type="InterPro" id="IPR021050">
    <property type="entry name" value="Cyt_c_oxidase_su4_actinobac"/>
</dbReference>
<name>A0A7L5AJD5_9MICO</name>
<dbReference type="AlphaFoldDB" id="A0A7L5AJD5"/>
<evidence type="ECO:0000256" key="4">
    <source>
        <dbReference type="ARBA" id="ARBA00012949"/>
    </source>
</evidence>
<accession>A0A7L5AJD5</accession>
<keyword evidence="5" id="KW-1003">Cell membrane</keyword>
<keyword evidence="9 13" id="KW-0472">Membrane</keyword>
<proteinExistence type="inferred from homology"/>
<feature type="transmembrane region" description="Helical" evidence="13">
    <location>
        <begin position="7"/>
        <end position="25"/>
    </location>
</feature>
<evidence type="ECO:0000256" key="13">
    <source>
        <dbReference type="SAM" id="Phobius"/>
    </source>
</evidence>
<comment type="subcellular location">
    <subcellularLocation>
        <location evidence="2">Cell membrane</location>
        <topology evidence="2">Multi-pass membrane protein</topology>
    </subcellularLocation>
</comment>
<reference evidence="14 15" key="1">
    <citation type="submission" date="2016-09" db="EMBL/GenBank/DDBJ databases">
        <title>Complete genome sequence of microbes from the polar regions.</title>
        <authorList>
            <person name="Liao L."/>
            <person name="Chen B."/>
        </authorList>
    </citation>
    <scope>NUCLEOTIDE SEQUENCE [LARGE SCALE GENOMIC DNA]</scope>
    <source>
        <strain evidence="14 15">ZS314</strain>
    </source>
</reference>
<dbReference type="OrthoDB" id="5244617at2"/>
<evidence type="ECO:0000256" key="5">
    <source>
        <dbReference type="ARBA" id="ARBA00022475"/>
    </source>
</evidence>
<organism evidence="14 15">
    <name type="scientific">Marisediminicola antarctica</name>
    <dbReference type="NCBI Taxonomy" id="674079"/>
    <lineage>
        <taxon>Bacteria</taxon>
        <taxon>Bacillati</taxon>
        <taxon>Actinomycetota</taxon>
        <taxon>Actinomycetes</taxon>
        <taxon>Micrococcales</taxon>
        <taxon>Microbacteriaceae</taxon>
        <taxon>Marisediminicola</taxon>
    </lineage>
</organism>
<feature type="transmembrane region" description="Helical" evidence="13">
    <location>
        <begin position="45"/>
        <end position="65"/>
    </location>
</feature>
<dbReference type="EC" id="7.1.1.9" evidence="4"/>
<evidence type="ECO:0000256" key="6">
    <source>
        <dbReference type="ARBA" id="ARBA00022692"/>
    </source>
</evidence>
<evidence type="ECO:0000313" key="14">
    <source>
        <dbReference type="EMBL" id="QHO70172.1"/>
    </source>
</evidence>
<dbReference type="EMBL" id="CP017146">
    <property type="protein sequence ID" value="QHO70172.1"/>
    <property type="molecule type" value="Genomic_DNA"/>
</dbReference>
<evidence type="ECO:0000256" key="8">
    <source>
        <dbReference type="ARBA" id="ARBA00022989"/>
    </source>
</evidence>
<dbReference type="Pfam" id="PF12270">
    <property type="entry name" value="Cyt_c_ox_IV"/>
    <property type="match status" value="1"/>
</dbReference>
<protein>
    <recommendedName>
        <fullName evidence="4">cytochrome-c oxidase</fullName>
        <ecNumber evidence="4">7.1.1.9</ecNumber>
    </recommendedName>
    <alternativeName>
        <fullName evidence="11">Cytochrome aa3 subunit 4</fullName>
    </alternativeName>
    <alternativeName>
        <fullName evidence="10">Cytochrome c oxidase polypeptide IV</fullName>
    </alternativeName>
</protein>
<dbReference type="KEGG" id="mant:BHD05_11490"/>
<evidence type="ECO:0000256" key="10">
    <source>
        <dbReference type="ARBA" id="ARBA00031366"/>
    </source>
</evidence>
<evidence type="ECO:0000256" key="11">
    <source>
        <dbReference type="ARBA" id="ARBA00031401"/>
    </source>
</evidence>
<evidence type="ECO:0000256" key="9">
    <source>
        <dbReference type="ARBA" id="ARBA00023136"/>
    </source>
</evidence>
<comment type="catalytic activity">
    <reaction evidence="12">
        <text>4 Fe(II)-[cytochrome c] + O2 + 8 H(+)(in) = 4 Fe(III)-[cytochrome c] + 2 H2O + 4 H(+)(out)</text>
        <dbReference type="Rhea" id="RHEA:11436"/>
        <dbReference type="Rhea" id="RHEA-COMP:10350"/>
        <dbReference type="Rhea" id="RHEA-COMP:14399"/>
        <dbReference type="ChEBI" id="CHEBI:15377"/>
        <dbReference type="ChEBI" id="CHEBI:15378"/>
        <dbReference type="ChEBI" id="CHEBI:15379"/>
        <dbReference type="ChEBI" id="CHEBI:29033"/>
        <dbReference type="ChEBI" id="CHEBI:29034"/>
        <dbReference type="EC" id="7.1.1.9"/>
    </reaction>
</comment>
<evidence type="ECO:0000256" key="2">
    <source>
        <dbReference type="ARBA" id="ARBA00004651"/>
    </source>
</evidence>
<evidence type="ECO:0000313" key="15">
    <source>
        <dbReference type="Proteomes" id="UP000464507"/>
    </source>
</evidence>
<dbReference type="PIRSF" id="PIRSF017385">
    <property type="entry name" value="CtaF"/>
    <property type="match status" value="1"/>
</dbReference>
<keyword evidence="15" id="KW-1185">Reference proteome</keyword>
<dbReference type="Proteomes" id="UP000464507">
    <property type="component" value="Chromosome"/>
</dbReference>
<keyword evidence="8 13" id="KW-1133">Transmembrane helix</keyword>
<keyword evidence="7" id="KW-1278">Translocase</keyword>
<evidence type="ECO:0000256" key="7">
    <source>
        <dbReference type="ARBA" id="ARBA00022967"/>
    </source>
</evidence>
<evidence type="ECO:0000256" key="12">
    <source>
        <dbReference type="ARBA" id="ARBA00047816"/>
    </source>
</evidence>
<gene>
    <name evidence="14" type="ORF">BHD05_11490</name>
</gene>
<sequence>MVANTRLFWILTVFFTILAVVYTVWSLIDFNNTPEAIQRASAVEWAGTIALALTAILSALIAFYLGRTHSAQGGELPEDRLNANIDDGDAEQGFFSPWSWWPIMLAGGAALLFLGIAVGVWIAAIGAAVTLISLVGWMYEYYRGNFGR</sequence>
<evidence type="ECO:0000256" key="1">
    <source>
        <dbReference type="ARBA" id="ARBA00002536"/>
    </source>
</evidence>
<comment type="similarity">
    <text evidence="3">Belongs to the cytochrome c oxidase bacterial subunit CtaF family.</text>
</comment>
<feature type="transmembrane region" description="Helical" evidence="13">
    <location>
        <begin position="111"/>
        <end position="139"/>
    </location>
</feature>
<comment type="function">
    <text evidence="1">Part of cytochrome c oxidase, its function is unknown.</text>
</comment>
<dbReference type="GO" id="GO:0005886">
    <property type="term" value="C:plasma membrane"/>
    <property type="evidence" value="ECO:0007669"/>
    <property type="project" value="UniProtKB-SubCell"/>
</dbReference>
<dbReference type="GO" id="GO:0022900">
    <property type="term" value="P:electron transport chain"/>
    <property type="evidence" value="ECO:0007669"/>
    <property type="project" value="InterPro"/>
</dbReference>
<keyword evidence="6 13" id="KW-0812">Transmembrane</keyword>
<dbReference type="RefSeq" id="WP_161886564.1">
    <property type="nucleotide sequence ID" value="NZ_CP017146.1"/>
</dbReference>